<evidence type="ECO:0000313" key="4">
    <source>
        <dbReference type="Proteomes" id="UP000401717"/>
    </source>
</evidence>
<reference evidence="3 4" key="1">
    <citation type="submission" date="2019-06" db="EMBL/GenBank/DDBJ databases">
        <authorList>
            <person name="Rodrigo-Torres L."/>
            <person name="Arahal R. D."/>
            <person name="Lucena T."/>
        </authorList>
    </citation>
    <scope>NUCLEOTIDE SEQUENCE [LARGE SCALE GENOMIC DNA]</scope>
    <source>
        <strain evidence="3 4">SW08-7</strain>
    </source>
</reference>
<proteinExistence type="predicted"/>
<feature type="compositionally biased region" description="Pro residues" evidence="1">
    <location>
        <begin position="457"/>
        <end position="474"/>
    </location>
</feature>
<dbReference type="Proteomes" id="UP001055303">
    <property type="component" value="Unassembled WGS sequence"/>
</dbReference>
<accession>A0A564G3X6</accession>
<dbReference type="Proteomes" id="UP000401717">
    <property type="component" value="Unassembled WGS sequence"/>
</dbReference>
<dbReference type="EMBL" id="CABFVH010000048">
    <property type="protein sequence ID" value="VUF15199.1"/>
    <property type="molecule type" value="Genomic_DNA"/>
</dbReference>
<evidence type="ECO:0000313" key="2">
    <source>
        <dbReference type="EMBL" id="GJD55222.1"/>
    </source>
</evidence>
<evidence type="ECO:0000313" key="5">
    <source>
        <dbReference type="Proteomes" id="UP001055303"/>
    </source>
</evidence>
<dbReference type="AlphaFoldDB" id="A0A564G3X6"/>
<feature type="compositionally biased region" description="Basic and acidic residues" evidence="1">
    <location>
        <begin position="309"/>
        <end position="350"/>
    </location>
</feature>
<feature type="compositionally biased region" description="Pro residues" evidence="1">
    <location>
        <begin position="351"/>
        <end position="373"/>
    </location>
</feature>
<name>A0A564G3X6_9HYPH</name>
<sequence length="564" mass="61067">MYDDDSPSQNQPGFAGRMELQKTGTYAATRAAIDVQISTAKAYPRSLQQVSRNLVQYCTGDDQTAESCIYSLSRGGKTIRGPSIRFAEILAASWGHLRVDARIVDEGRDFIVVRGECHDLQSNNVWAQDVTRRITNSGGKRYDADLIGVTMMAAASIAQRDSVLKCIPPFIWRPAFDACMSRIVGDVKTLNDRRIKAVGQFSMLGVTADQVFKKFGVASINEITADHLVDLLGTFNAIREGETTVEAQFGDTRITTRALGGSPLAAQEDDGKDEPAGGQQEQAPAAVEQPARPDPAPAEPAPVAQQRASDPEPARPGRKAPEAKKEEPRQRGTRRDRDADAAAATHREEPAPQPQPQPQPAPAAAPSPEPAPPNALSVGALLRFWENDCARCNTREELRALAVSYGPKFEGKLNEAEEREVGEIYGARAEEIGKEEAARSQRQAASAYEAAKNGEQPDPPPPAARPASPDPTPQPAAARPEPAPAAAPPVSTMIERCSDVAPSDPAARKIWEEIVIDLDSSKNKQEVQDRYEALEKSGKIAQLPQDDALNIRTVRFRIKNSKPA</sequence>
<protein>
    <submittedName>
        <fullName evidence="3">Uncharacterized protein</fullName>
    </submittedName>
</protein>
<dbReference type="OrthoDB" id="8100461at2"/>
<feature type="compositionally biased region" description="Low complexity" evidence="1">
    <location>
        <begin position="276"/>
        <end position="290"/>
    </location>
</feature>
<reference evidence="2" key="3">
    <citation type="submission" date="2021-08" db="EMBL/GenBank/DDBJ databases">
        <authorList>
            <person name="Tani A."/>
            <person name="Ola A."/>
            <person name="Ogura Y."/>
            <person name="Katsura K."/>
            <person name="Hayashi T."/>
        </authorList>
    </citation>
    <scope>NUCLEOTIDE SEQUENCE</scope>
    <source>
        <strain evidence="2">DSM 22415</strain>
    </source>
</reference>
<keyword evidence="5" id="KW-1185">Reference proteome</keyword>
<evidence type="ECO:0000256" key="1">
    <source>
        <dbReference type="SAM" id="MobiDB-lite"/>
    </source>
</evidence>
<feature type="region of interest" description="Disordered" evidence="1">
    <location>
        <begin position="429"/>
        <end position="505"/>
    </location>
</feature>
<evidence type="ECO:0000313" key="3">
    <source>
        <dbReference type="EMBL" id="VUF15199.1"/>
    </source>
</evidence>
<dbReference type="RefSeq" id="WP_144767586.1">
    <property type="nucleotide sequence ID" value="NZ_BPQI01000021.1"/>
</dbReference>
<gene>
    <name evidence="2" type="ORF">IFDJLNFL_1106</name>
    <name evidence="3" type="ORF">MTDSW087_04934</name>
</gene>
<feature type="region of interest" description="Disordered" evidence="1">
    <location>
        <begin position="259"/>
        <end position="375"/>
    </location>
</feature>
<organism evidence="3 4">
    <name type="scientific">Methylobacterium dankookense</name>
    <dbReference type="NCBI Taxonomy" id="560405"/>
    <lineage>
        <taxon>Bacteria</taxon>
        <taxon>Pseudomonadati</taxon>
        <taxon>Pseudomonadota</taxon>
        <taxon>Alphaproteobacteria</taxon>
        <taxon>Hyphomicrobiales</taxon>
        <taxon>Methylobacteriaceae</taxon>
        <taxon>Methylobacterium</taxon>
    </lineage>
</organism>
<feature type="compositionally biased region" description="Low complexity" evidence="1">
    <location>
        <begin position="440"/>
        <end position="451"/>
    </location>
</feature>
<feature type="compositionally biased region" description="Basic and acidic residues" evidence="1">
    <location>
        <begin position="429"/>
        <end position="439"/>
    </location>
</feature>
<dbReference type="EMBL" id="BPQI01000021">
    <property type="protein sequence ID" value="GJD55222.1"/>
    <property type="molecule type" value="Genomic_DNA"/>
</dbReference>
<reference evidence="2" key="2">
    <citation type="journal article" date="2021" name="Front. Microbiol.">
        <title>Comprehensive Comparative Genomics and Phenotyping of Methylobacterium Species.</title>
        <authorList>
            <person name="Alessa O."/>
            <person name="Ogura Y."/>
            <person name="Fujitani Y."/>
            <person name="Takami H."/>
            <person name="Hayashi T."/>
            <person name="Sahin N."/>
            <person name="Tani A."/>
        </authorList>
    </citation>
    <scope>NUCLEOTIDE SEQUENCE</scope>
    <source>
        <strain evidence="2">DSM 22415</strain>
    </source>
</reference>